<comment type="caution">
    <text evidence="1">The sequence shown here is derived from an EMBL/GenBank/DDBJ whole genome shotgun (WGS) entry which is preliminary data.</text>
</comment>
<reference evidence="1" key="1">
    <citation type="submission" date="2016-03" db="EMBL/GenBank/DDBJ databases">
        <title>Mechanisms controlling the formation of the plant cell surface in tip-growing cells are functionally conserved among land plants.</title>
        <authorList>
            <person name="Honkanen S."/>
            <person name="Jones V.A."/>
            <person name="Morieri G."/>
            <person name="Champion C."/>
            <person name="Hetherington A.J."/>
            <person name="Kelly S."/>
            <person name="Saint-Marcoux D."/>
            <person name="Proust H."/>
            <person name="Prescott H."/>
            <person name="Dolan L."/>
        </authorList>
    </citation>
    <scope>NUCLEOTIDE SEQUENCE [LARGE SCALE GENOMIC DNA]</scope>
    <source>
        <tissue evidence="1">Whole gametophyte</tissue>
    </source>
</reference>
<sequence length="180" mass="19218">MPLGEKADDCDKQELETVEVVSSEGRDQEQEVTVQPQVEENLVNTVVVEEKDSGFCVTPRCLHPSLRGRGYSSIWRGLPWTIIMSLGEIMLRRLMHGGAIGLRTTYGFGDQGRGGVALSGGASIDINGGASSSISKSISEQLAQLVPVPAAVLLALMVAARGKMLVAYLRLAPFMSSSRG</sequence>
<evidence type="ECO:0000313" key="1">
    <source>
        <dbReference type="EMBL" id="OAE20981.1"/>
    </source>
</evidence>
<name>A0A176VL00_MARPO</name>
<proteinExistence type="predicted"/>
<evidence type="ECO:0000313" key="2">
    <source>
        <dbReference type="Proteomes" id="UP000077202"/>
    </source>
</evidence>
<dbReference type="EMBL" id="LVLJ01003556">
    <property type="protein sequence ID" value="OAE20981.1"/>
    <property type="molecule type" value="Genomic_DNA"/>
</dbReference>
<organism evidence="1 2">
    <name type="scientific">Marchantia polymorpha subsp. ruderalis</name>
    <dbReference type="NCBI Taxonomy" id="1480154"/>
    <lineage>
        <taxon>Eukaryota</taxon>
        <taxon>Viridiplantae</taxon>
        <taxon>Streptophyta</taxon>
        <taxon>Embryophyta</taxon>
        <taxon>Marchantiophyta</taxon>
        <taxon>Marchantiopsida</taxon>
        <taxon>Marchantiidae</taxon>
        <taxon>Marchantiales</taxon>
        <taxon>Marchantiaceae</taxon>
        <taxon>Marchantia</taxon>
    </lineage>
</organism>
<keyword evidence="2" id="KW-1185">Reference proteome</keyword>
<gene>
    <name evidence="1" type="ORF">AXG93_267s1110</name>
</gene>
<dbReference type="Proteomes" id="UP000077202">
    <property type="component" value="Unassembled WGS sequence"/>
</dbReference>
<dbReference type="AlphaFoldDB" id="A0A176VL00"/>
<accession>A0A176VL00</accession>
<protein>
    <submittedName>
        <fullName evidence="1">Uncharacterized protein</fullName>
    </submittedName>
</protein>